<feature type="domain" description="WW" evidence="7">
    <location>
        <begin position="399"/>
        <end position="433"/>
    </location>
</feature>
<dbReference type="SMART" id="SM00456">
    <property type="entry name" value="WW"/>
    <property type="match status" value="2"/>
</dbReference>
<dbReference type="InterPro" id="IPR050729">
    <property type="entry name" value="Rho-GAP"/>
</dbReference>
<dbReference type="PROSITE" id="PS50002">
    <property type="entry name" value="SH3"/>
    <property type="match status" value="1"/>
</dbReference>
<feature type="compositionally biased region" description="Basic and acidic residues" evidence="4">
    <location>
        <begin position="782"/>
        <end position="792"/>
    </location>
</feature>
<feature type="region of interest" description="Disordered" evidence="4">
    <location>
        <begin position="491"/>
        <end position="539"/>
    </location>
</feature>
<dbReference type="PANTHER" id="PTHR23176:SF104">
    <property type="entry name" value="RHO GTPASE-ACTIVATING PROTEIN 27"/>
    <property type="match status" value="1"/>
</dbReference>
<keyword evidence="1 3" id="KW-0728">SH3 domain</keyword>
<dbReference type="PROSITE" id="PS50020">
    <property type="entry name" value="WW_DOMAIN_2"/>
    <property type="match status" value="2"/>
</dbReference>
<dbReference type="PANTHER" id="PTHR23176">
    <property type="entry name" value="RHO/RAC/CDC GTPASE-ACTIVATING PROTEIN"/>
    <property type="match status" value="1"/>
</dbReference>
<keyword evidence="2" id="KW-0343">GTPase activation</keyword>
<dbReference type="InterPro" id="IPR008936">
    <property type="entry name" value="Rho_GTPase_activation_prot"/>
</dbReference>
<dbReference type="GO" id="GO:0007165">
    <property type="term" value="P:signal transduction"/>
    <property type="evidence" value="ECO:0007669"/>
    <property type="project" value="InterPro"/>
</dbReference>
<dbReference type="GeneTree" id="ENSGT00950000182860"/>
<feature type="region of interest" description="Disordered" evidence="4">
    <location>
        <begin position="159"/>
        <end position="466"/>
    </location>
</feature>
<feature type="region of interest" description="Disordered" evidence="4">
    <location>
        <begin position="772"/>
        <end position="807"/>
    </location>
</feature>
<dbReference type="Gene3D" id="1.10.555.10">
    <property type="entry name" value="Rho GTPase activation protein"/>
    <property type="match status" value="1"/>
</dbReference>
<feature type="compositionally biased region" description="Pro residues" evidence="4">
    <location>
        <begin position="363"/>
        <end position="373"/>
    </location>
</feature>
<dbReference type="Gene3D" id="2.30.29.30">
    <property type="entry name" value="Pleckstrin-homology domain (PH domain)/Phosphotyrosine-binding domain (PTB)"/>
    <property type="match status" value="1"/>
</dbReference>
<feature type="compositionally biased region" description="Low complexity" evidence="4">
    <location>
        <begin position="229"/>
        <end position="240"/>
    </location>
</feature>
<dbReference type="Pfam" id="PF00620">
    <property type="entry name" value="RhoGAP"/>
    <property type="match status" value="1"/>
</dbReference>
<dbReference type="PROSITE" id="PS01159">
    <property type="entry name" value="WW_DOMAIN_1"/>
    <property type="match status" value="1"/>
</dbReference>
<dbReference type="CDD" id="cd04403">
    <property type="entry name" value="RhoGAP_ARHGAP27_15_12_9"/>
    <property type="match status" value="1"/>
</dbReference>
<feature type="domain" description="Rho-GAP" evidence="8">
    <location>
        <begin position="839"/>
        <end position="1028"/>
    </location>
</feature>
<dbReference type="Pfam" id="PF00169">
    <property type="entry name" value="PH"/>
    <property type="match status" value="1"/>
</dbReference>
<dbReference type="CDD" id="cd13233">
    <property type="entry name" value="PH_ARHGAP9-like"/>
    <property type="match status" value="1"/>
</dbReference>
<feature type="compositionally biased region" description="Acidic residues" evidence="4">
    <location>
        <begin position="262"/>
        <end position="291"/>
    </location>
</feature>
<feature type="domain" description="WW" evidence="7">
    <location>
        <begin position="470"/>
        <end position="499"/>
    </location>
</feature>
<feature type="region of interest" description="Disordered" evidence="4">
    <location>
        <begin position="615"/>
        <end position="645"/>
    </location>
</feature>
<evidence type="ECO:0000313" key="9">
    <source>
        <dbReference type="Ensembl" id="ENSDLAP00005068916.1"/>
    </source>
</evidence>
<dbReference type="Gene3D" id="2.30.30.40">
    <property type="entry name" value="SH3 Domains"/>
    <property type="match status" value="1"/>
</dbReference>
<dbReference type="Ensembl" id="ENSDLAT00005077407.1">
    <property type="protein sequence ID" value="ENSDLAP00005068916.1"/>
    <property type="gene ID" value="ENSDLAG00005026344.1"/>
</dbReference>
<organism evidence="9 10">
    <name type="scientific">Dicentrarchus labrax</name>
    <name type="common">European seabass</name>
    <name type="synonym">Morone labrax</name>
    <dbReference type="NCBI Taxonomy" id="13489"/>
    <lineage>
        <taxon>Eukaryota</taxon>
        <taxon>Metazoa</taxon>
        <taxon>Chordata</taxon>
        <taxon>Craniata</taxon>
        <taxon>Vertebrata</taxon>
        <taxon>Euteleostomi</taxon>
        <taxon>Actinopterygii</taxon>
        <taxon>Neopterygii</taxon>
        <taxon>Teleostei</taxon>
        <taxon>Neoteleostei</taxon>
        <taxon>Acanthomorphata</taxon>
        <taxon>Eupercaria</taxon>
        <taxon>Moronidae</taxon>
        <taxon>Dicentrarchus</taxon>
    </lineage>
</organism>
<dbReference type="InterPro" id="IPR036028">
    <property type="entry name" value="SH3-like_dom_sf"/>
</dbReference>
<feature type="domain" description="SH3" evidence="5">
    <location>
        <begin position="10"/>
        <end position="73"/>
    </location>
</feature>
<dbReference type="SMART" id="SM00324">
    <property type="entry name" value="RhoGAP"/>
    <property type="match status" value="1"/>
</dbReference>
<dbReference type="FunFam" id="1.10.555.10:FF:000003">
    <property type="entry name" value="Putative rho GTPase-activating protein 12"/>
    <property type="match status" value="1"/>
</dbReference>
<reference evidence="9" key="2">
    <citation type="submission" date="2025-09" db="UniProtKB">
        <authorList>
            <consortium name="Ensembl"/>
        </authorList>
    </citation>
    <scope>IDENTIFICATION</scope>
</reference>
<sequence>MAMTSSQLGRGLGLVLVEFPYEYQGRDGVLVSIKPNERYVLLAKTNDHWWQVCSDHGSKPFYIPAEYVKELPPDFPSPLDFANPPNPEPVLPLPVAAPVPVPVPVPKSLEEPSPGPKTKPGDEVTIRLRPDASTTYRKTENRMSTFGVPLDFHDLSLVVPAPRHPSKPPVGPAETGTTTTSGTTNVTNDALNKNHLPGFLDDDKDSGKHRVPSFSPADPLSTSRPQTQPIPVETPVVPVVPVVPPNNDSTPSPSAGHHDDQESPIEPEEEEEEEEEEVSMQESTGEEDSLKEEDSNHIYESIQDLNLDIETLIGGRVSPGAPPETAPALPPTQEHSSPDPKSLIYANVSSLKKTVPQISVPGPTLPSSPPPDHTPSVPDHTPSSSASSSSEMISPTSPLSPQDGWQVHTDQESGKVFYFHPVTRQTSWSNPRGPPPPPARDMDQSKGSEGGQLTSPSPLLSPASSQGLCGWEQLVDEVSGRFYYYNPASGATSWAAPEPLSPSSPCSPPGSRANRRQDDGPPPLPEEDYPVDAQNDNDAVFTTNPQKQHVIPRAQLDPKDGNSSQWRQQELPPLPQRMIGNGVSEDGTTVQVRNWRHSVAEDTFAPSHRRIVSDFTEVNRRQSPDSPQLSDRHRLKRNLSNRSTGSHQLNCHLLEKAGIINKTKVADNGKKIRKNWSQSWTVLHGGILTFHKDPKSAPSGNASKSSQIVPEYTVELRGASVAWASKDKSSKKNVLELKTRQGCEYLMQYDTESIITDWFKVMHDTIRQLEQDHLSEDEDEAASDKEDKDRKRTSTRSLSGTAESEQRRVRTKLRRFLQRRPTLQSVKEKGYIRDNVFGCHLDTLCHRENTTIPKFLEKCIRTVERRGLDVDGIYRVSGNLAVIQKLRHKADHEEQLDLEDGQWEEIHVITGALKLFLRELPEPLFPFSCFDKFIAAIQVPDYSLRVSYMRDLVRSLPLPNHDTMELLFKHLRRVVEHKDSNRMSVQSVAIVFGPTLLRPQTESANMTIHMVFQSQIVELMLNEFQTVFSQR</sequence>
<dbReference type="InterPro" id="IPR001849">
    <property type="entry name" value="PH_domain"/>
</dbReference>
<dbReference type="AlphaFoldDB" id="A0A8P4G5T6"/>
<dbReference type="SUPFAM" id="SSF48350">
    <property type="entry name" value="GTPase activation domain, GAP"/>
    <property type="match status" value="1"/>
</dbReference>
<dbReference type="SUPFAM" id="SSF51045">
    <property type="entry name" value="WW domain"/>
    <property type="match status" value="2"/>
</dbReference>
<feature type="region of interest" description="Disordered" evidence="4">
    <location>
        <begin position="555"/>
        <end position="581"/>
    </location>
</feature>
<evidence type="ECO:0000313" key="10">
    <source>
        <dbReference type="Proteomes" id="UP000694389"/>
    </source>
</evidence>
<dbReference type="InterPro" id="IPR001452">
    <property type="entry name" value="SH3_domain"/>
</dbReference>
<dbReference type="SUPFAM" id="SSF50729">
    <property type="entry name" value="PH domain-like"/>
    <property type="match status" value="1"/>
</dbReference>
<feature type="domain" description="PH" evidence="6">
    <location>
        <begin position="653"/>
        <end position="767"/>
    </location>
</feature>
<feature type="compositionally biased region" description="Pro residues" evidence="4">
    <location>
        <begin position="320"/>
        <end position="330"/>
    </location>
</feature>
<dbReference type="InterPro" id="IPR000198">
    <property type="entry name" value="RhoGAP_dom"/>
</dbReference>
<dbReference type="SMART" id="SM00233">
    <property type="entry name" value="PH"/>
    <property type="match status" value="1"/>
</dbReference>
<dbReference type="GeneID" id="127374478"/>
<dbReference type="InterPro" id="IPR036020">
    <property type="entry name" value="WW_dom_sf"/>
</dbReference>
<dbReference type="GO" id="GO:0005096">
    <property type="term" value="F:GTPase activator activity"/>
    <property type="evidence" value="ECO:0007669"/>
    <property type="project" value="UniProtKB-KW"/>
</dbReference>
<dbReference type="PROSITE" id="PS50238">
    <property type="entry name" value="RHOGAP"/>
    <property type="match status" value="1"/>
</dbReference>
<dbReference type="Proteomes" id="UP000694389">
    <property type="component" value="Unassembled WGS sequence"/>
</dbReference>
<evidence type="ECO:0000259" key="5">
    <source>
        <dbReference type="PROSITE" id="PS50002"/>
    </source>
</evidence>
<evidence type="ECO:0000259" key="6">
    <source>
        <dbReference type="PROSITE" id="PS50003"/>
    </source>
</evidence>
<dbReference type="Pfam" id="PF00018">
    <property type="entry name" value="SH3_1"/>
    <property type="match status" value="1"/>
</dbReference>
<feature type="compositionally biased region" description="Low complexity" evidence="4">
    <location>
        <begin position="453"/>
        <end position="465"/>
    </location>
</feature>
<evidence type="ECO:0000259" key="8">
    <source>
        <dbReference type="PROSITE" id="PS50238"/>
    </source>
</evidence>
<dbReference type="CDD" id="cd00201">
    <property type="entry name" value="WW"/>
    <property type="match status" value="2"/>
</dbReference>
<protein>
    <recommendedName>
        <fullName evidence="11">Rho GTPase-activating protein 27</fullName>
    </recommendedName>
</protein>
<evidence type="ECO:0000256" key="4">
    <source>
        <dbReference type="SAM" id="MobiDB-lite"/>
    </source>
</evidence>
<evidence type="ECO:0000259" key="7">
    <source>
        <dbReference type="PROSITE" id="PS50020"/>
    </source>
</evidence>
<feature type="compositionally biased region" description="Pro residues" evidence="4">
    <location>
        <begin position="499"/>
        <end position="508"/>
    </location>
</feature>
<dbReference type="InterPro" id="IPR001202">
    <property type="entry name" value="WW_dom"/>
</dbReference>
<evidence type="ECO:0008006" key="11">
    <source>
        <dbReference type="Google" id="ProtNLM"/>
    </source>
</evidence>
<dbReference type="Pfam" id="PF00397">
    <property type="entry name" value="WW"/>
    <property type="match status" value="2"/>
</dbReference>
<feature type="compositionally biased region" description="Low complexity" evidence="4">
    <location>
        <begin position="374"/>
        <end position="400"/>
    </location>
</feature>
<name>A0A8P4G5T6_DICLA</name>
<dbReference type="RefSeq" id="XP_051275793.1">
    <property type="nucleotide sequence ID" value="XM_051419833.1"/>
</dbReference>
<dbReference type="PROSITE" id="PS50003">
    <property type="entry name" value="PH_DOMAIN"/>
    <property type="match status" value="1"/>
</dbReference>
<feature type="compositionally biased region" description="Basic and acidic residues" evidence="4">
    <location>
        <begin position="119"/>
        <end position="130"/>
    </location>
</feature>
<feature type="region of interest" description="Disordered" evidence="4">
    <location>
        <begin position="105"/>
        <end position="140"/>
    </location>
</feature>
<evidence type="ECO:0000256" key="2">
    <source>
        <dbReference type="ARBA" id="ARBA00022468"/>
    </source>
</evidence>
<evidence type="ECO:0000256" key="3">
    <source>
        <dbReference type="PROSITE-ProRule" id="PRU00192"/>
    </source>
</evidence>
<keyword evidence="10" id="KW-1185">Reference proteome</keyword>
<dbReference type="GO" id="GO:0005737">
    <property type="term" value="C:cytoplasm"/>
    <property type="evidence" value="ECO:0007669"/>
    <property type="project" value="TreeGrafter"/>
</dbReference>
<dbReference type="Gene3D" id="2.20.70.10">
    <property type="match status" value="2"/>
</dbReference>
<dbReference type="SUPFAM" id="SSF50044">
    <property type="entry name" value="SH3-domain"/>
    <property type="match status" value="1"/>
</dbReference>
<feature type="compositionally biased region" description="Low complexity" evidence="4">
    <location>
        <begin position="175"/>
        <end position="188"/>
    </location>
</feature>
<dbReference type="FunFam" id="2.30.29.30:FF:000100">
    <property type="entry name" value="Rho GTPase activating protein 12"/>
    <property type="match status" value="1"/>
</dbReference>
<proteinExistence type="predicted"/>
<reference evidence="9" key="1">
    <citation type="submission" date="2025-08" db="UniProtKB">
        <authorList>
            <consortium name="Ensembl"/>
        </authorList>
    </citation>
    <scope>IDENTIFICATION</scope>
</reference>
<dbReference type="InterPro" id="IPR011993">
    <property type="entry name" value="PH-like_dom_sf"/>
</dbReference>
<evidence type="ECO:0000256" key="1">
    <source>
        <dbReference type="ARBA" id="ARBA00022443"/>
    </source>
</evidence>
<gene>
    <name evidence="9" type="primary">LOC127374478</name>
</gene>
<accession>A0A8P4G5T6</accession>